<gene>
    <name evidence="1" type="ORF">T4B_10385</name>
    <name evidence="2" type="ORF">T4C_11694</name>
</gene>
<dbReference type="Proteomes" id="UP000054805">
    <property type="component" value="Unassembled WGS sequence"/>
</dbReference>
<dbReference type="Proteomes" id="UP000054826">
    <property type="component" value="Unassembled WGS sequence"/>
</dbReference>
<name>A0A0V1KA78_TRIPS</name>
<dbReference type="EMBL" id="JYDS01000001">
    <property type="protein sequence ID" value="KRZ35044.1"/>
    <property type="molecule type" value="Genomic_DNA"/>
</dbReference>
<comment type="caution">
    <text evidence="2">The sequence shown here is derived from an EMBL/GenBank/DDBJ whole genome shotgun (WGS) entry which is preliminary data.</text>
</comment>
<keyword evidence="3" id="KW-1185">Reference proteome</keyword>
<evidence type="ECO:0000313" key="3">
    <source>
        <dbReference type="Proteomes" id="UP000054805"/>
    </source>
</evidence>
<evidence type="ECO:0000313" key="1">
    <source>
        <dbReference type="EMBL" id="KRZ35044.1"/>
    </source>
</evidence>
<evidence type="ECO:0000313" key="4">
    <source>
        <dbReference type="Proteomes" id="UP000054826"/>
    </source>
</evidence>
<evidence type="ECO:0000313" key="2">
    <source>
        <dbReference type="EMBL" id="KRZ44071.1"/>
    </source>
</evidence>
<accession>A0A0V1KA78</accession>
<sequence length="67" mass="7863">MELVFIAKTLDCIYTVIVIQLHIKIPLSTLILEELCSRQSFPIRCKMWMLCFLTWNSCDKVIEEKGL</sequence>
<organism evidence="2 4">
    <name type="scientific">Trichinella pseudospiralis</name>
    <name type="common">Parasitic roundworm</name>
    <dbReference type="NCBI Taxonomy" id="6337"/>
    <lineage>
        <taxon>Eukaryota</taxon>
        <taxon>Metazoa</taxon>
        <taxon>Ecdysozoa</taxon>
        <taxon>Nematoda</taxon>
        <taxon>Enoplea</taxon>
        <taxon>Dorylaimia</taxon>
        <taxon>Trichinellida</taxon>
        <taxon>Trichinellidae</taxon>
        <taxon>Trichinella</taxon>
    </lineage>
</organism>
<dbReference type="EMBL" id="JYDV01000007">
    <property type="protein sequence ID" value="KRZ44071.1"/>
    <property type="molecule type" value="Genomic_DNA"/>
</dbReference>
<dbReference type="AlphaFoldDB" id="A0A0V1KA78"/>
<reference evidence="3 4" key="1">
    <citation type="submission" date="2015-01" db="EMBL/GenBank/DDBJ databases">
        <title>Evolution of Trichinella species and genotypes.</title>
        <authorList>
            <person name="Korhonen P.K."/>
            <person name="Edoardo P."/>
            <person name="Giuseppe L.R."/>
            <person name="Gasser R.B."/>
        </authorList>
    </citation>
    <scope>NUCLEOTIDE SEQUENCE [LARGE SCALE GENOMIC DNA]</scope>
    <source>
        <strain evidence="2">ISS176</strain>
        <strain evidence="1">ISS588</strain>
    </source>
</reference>
<protein>
    <submittedName>
        <fullName evidence="2">Uncharacterized protein</fullName>
    </submittedName>
</protein>
<proteinExistence type="predicted"/>